<dbReference type="Pfam" id="PF13499">
    <property type="entry name" value="EF-hand_7"/>
    <property type="match status" value="1"/>
</dbReference>
<evidence type="ECO:0000313" key="3">
    <source>
        <dbReference type="EMBL" id="MWK56574.1"/>
    </source>
</evidence>
<feature type="compositionally biased region" description="Polar residues" evidence="1">
    <location>
        <begin position="97"/>
        <end position="108"/>
    </location>
</feature>
<comment type="caution">
    <text evidence="3">The sequence shown here is derived from an EMBL/GenBank/DDBJ whole genome shotgun (WGS) entry which is preliminary data.</text>
</comment>
<dbReference type="PROSITE" id="PS00018">
    <property type="entry name" value="EF_HAND_1"/>
    <property type="match status" value="2"/>
</dbReference>
<dbReference type="InterPro" id="IPR018247">
    <property type="entry name" value="EF_Hand_1_Ca_BS"/>
</dbReference>
<dbReference type="PROSITE" id="PS50222">
    <property type="entry name" value="EF_HAND_2"/>
    <property type="match status" value="2"/>
</dbReference>
<evidence type="ECO:0000256" key="1">
    <source>
        <dbReference type="SAM" id="MobiDB-lite"/>
    </source>
</evidence>
<accession>A0A7X3H743</accession>
<proteinExistence type="predicted"/>
<feature type="compositionally biased region" description="Polar residues" evidence="1">
    <location>
        <begin position="19"/>
        <end position="28"/>
    </location>
</feature>
<dbReference type="AlphaFoldDB" id="A0A7X3H743"/>
<reference evidence="3 4" key="1">
    <citation type="submission" date="2019-12" db="EMBL/GenBank/DDBJ databases">
        <title>Draft genome sequence of Pseudomonas otitidis recovered from a chicken carcass.</title>
        <authorList>
            <person name="Vieira T.R."/>
            <person name="Oliviera E.F.C."/>
            <person name="Silva N.M.V."/>
            <person name="Sambrano G.E."/>
            <person name="Cibulski S.P."/>
            <person name="Cardoso M.R.I."/>
        </authorList>
    </citation>
    <scope>NUCLEOTIDE SEQUENCE [LARGE SCALE GENOMIC DNA]</scope>
    <source>
        <strain evidence="3 4">25_K</strain>
    </source>
</reference>
<feature type="region of interest" description="Disordered" evidence="1">
    <location>
        <begin position="1"/>
        <end position="125"/>
    </location>
</feature>
<evidence type="ECO:0000259" key="2">
    <source>
        <dbReference type="PROSITE" id="PS50222"/>
    </source>
</evidence>
<feature type="domain" description="EF-hand" evidence="2">
    <location>
        <begin position="79"/>
        <end position="114"/>
    </location>
</feature>
<dbReference type="CDD" id="cd00051">
    <property type="entry name" value="EFh"/>
    <property type="match status" value="1"/>
</dbReference>
<gene>
    <name evidence="3" type="ORF">GO594_11360</name>
</gene>
<dbReference type="InterPro" id="IPR002048">
    <property type="entry name" value="EF_hand_dom"/>
</dbReference>
<organism evidence="3 4">
    <name type="scientific">Metapseudomonas otitidis</name>
    <dbReference type="NCBI Taxonomy" id="319939"/>
    <lineage>
        <taxon>Bacteria</taxon>
        <taxon>Pseudomonadati</taxon>
        <taxon>Pseudomonadota</taxon>
        <taxon>Gammaproteobacteria</taxon>
        <taxon>Pseudomonadales</taxon>
        <taxon>Pseudomonadaceae</taxon>
        <taxon>Metapseudomonas</taxon>
    </lineage>
</organism>
<dbReference type="InterPro" id="IPR011992">
    <property type="entry name" value="EF-hand-dom_pair"/>
</dbReference>
<dbReference type="EMBL" id="WTFN01000022">
    <property type="protein sequence ID" value="MWK56574.1"/>
    <property type="molecule type" value="Genomic_DNA"/>
</dbReference>
<dbReference type="SMART" id="SM00054">
    <property type="entry name" value="EFh"/>
    <property type="match status" value="3"/>
</dbReference>
<dbReference type="SUPFAM" id="SSF47473">
    <property type="entry name" value="EF-hand"/>
    <property type="match status" value="1"/>
</dbReference>
<dbReference type="GO" id="GO:0005509">
    <property type="term" value="F:calcium ion binding"/>
    <property type="evidence" value="ECO:0007669"/>
    <property type="project" value="InterPro"/>
</dbReference>
<feature type="domain" description="EF-hand" evidence="2">
    <location>
        <begin position="9"/>
        <end position="38"/>
    </location>
</feature>
<name>A0A7X3H743_9GAMM</name>
<dbReference type="Gene3D" id="1.10.238.10">
    <property type="entry name" value="EF-hand"/>
    <property type="match status" value="2"/>
</dbReference>
<evidence type="ECO:0000313" key="4">
    <source>
        <dbReference type="Proteomes" id="UP000461288"/>
    </source>
</evidence>
<protein>
    <recommendedName>
        <fullName evidence="2">EF-hand domain-containing protein</fullName>
    </recommendedName>
</protein>
<feature type="compositionally biased region" description="Low complexity" evidence="1">
    <location>
        <begin position="109"/>
        <end position="123"/>
    </location>
</feature>
<dbReference type="Proteomes" id="UP000461288">
    <property type="component" value="Unassembled WGS sequence"/>
</dbReference>
<dbReference type="Pfam" id="PF13202">
    <property type="entry name" value="EF-hand_5"/>
    <property type="match status" value="1"/>
</dbReference>
<sequence>MGAGGGKPEDLFGELDTDGNGSISQDELTSALGKNSDVDSSELFAALDSDGDGSLSVEESAALAPPPPPPPGGMGGPRSAGGDSEELFGQQDADGNGSVSQDELNTLFGQSNSSSGGSSTSSSDQDVYAKLVASLLKQYESSTTAYTTRVGSQLSTAA</sequence>